<dbReference type="PANTHER" id="PTHR43776:SF7">
    <property type="entry name" value="D,D-DIPEPTIDE TRANSPORT ATP-BINDING PROTEIN DDPF-RELATED"/>
    <property type="match status" value="1"/>
</dbReference>
<evidence type="ECO:0000313" key="6">
    <source>
        <dbReference type="EMBL" id="SDU63990.1"/>
    </source>
</evidence>
<dbReference type="GO" id="GO:0055085">
    <property type="term" value="P:transmembrane transport"/>
    <property type="evidence" value="ECO:0007669"/>
    <property type="project" value="UniProtKB-ARBA"/>
</dbReference>
<dbReference type="GO" id="GO:0005524">
    <property type="term" value="F:ATP binding"/>
    <property type="evidence" value="ECO:0007669"/>
    <property type="project" value="UniProtKB-KW"/>
</dbReference>
<comment type="similarity">
    <text evidence="1">Belongs to the ABC transporter superfamily.</text>
</comment>
<evidence type="ECO:0000256" key="1">
    <source>
        <dbReference type="ARBA" id="ARBA00005417"/>
    </source>
</evidence>
<evidence type="ECO:0000313" key="7">
    <source>
        <dbReference type="Proteomes" id="UP000182977"/>
    </source>
</evidence>
<dbReference type="PROSITE" id="PS00211">
    <property type="entry name" value="ABC_TRANSPORTER_1"/>
    <property type="match status" value="1"/>
</dbReference>
<proteinExistence type="inferred from homology"/>
<keyword evidence="7" id="KW-1185">Reference proteome</keyword>
<dbReference type="AlphaFoldDB" id="A0A1H2K5L9"/>
<dbReference type="RefSeq" id="WP_052762344.1">
    <property type="nucleotide sequence ID" value="NZ_KQ061224.1"/>
</dbReference>
<dbReference type="Pfam" id="PF00005">
    <property type="entry name" value="ABC_tran"/>
    <property type="match status" value="1"/>
</dbReference>
<dbReference type="CDD" id="cd03257">
    <property type="entry name" value="ABC_NikE_OppD_transporters"/>
    <property type="match status" value="1"/>
</dbReference>
<dbReference type="GO" id="GO:0016887">
    <property type="term" value="F:ATP hydrolysis activity"/>
    <property type="evidence" value="ECO:0007669"/>
    <property type="project" value="InterPro"/>
</dbReference>
<feature type="domain" description="ABC transporter" evidence="5">
    <location>
        <begin position="7"/>
        <end position="264"/>
    </location>
</feature>
<dbReference type="Gene3D" id="3.40.50.300">
    <property type="entry name" value="P-loop containing nucleotide triphosphate hydrolases"/>
    <property type="match status" value="1"/>
</dbReference>
<dbReference type="SUPFAM" id="SSF52540">
    <property type="entry name" value="P-loop containing nucleoside triphosphate hydrolases"/>
    <property type="match status" value="1"/>
</dbReference>
<protein>
    <submittedName>
        <fullName evidence="6">Peptide/nickel transport system ATP-binding protein</fullName>
    </submittedName>
</protein>
<evidence type="ECO:0000256" key="2">
    <source>
        <dbReference type="ARBA" id="ARBA00022448"/>
    </source>
</evidence>
<dbReference type="InterPro" id="IPR027417">
    <property type="entry name" value="P-loop_NTPase"/>
</dbReference>
<dbReference type="STRING" id="419479.SAMN04488563_3453"/>
<dbReference type="SMART" id="SM00382">
    <property type="entry name" value="AAA"/>
    <property type="match status" value="1"/>
</dbReference>
<name>A0A1H2K5L9_9ACTN</name>
<accession>A0A1H2K5L9</accession>
<organism evidence="6 7">
    <name type="scientific">Jiangella alkaliphila</name>
    <dbReference type="NCBI Taxonomy" id="419479"/>
    <lineage>
        <taxon>Bacteria</taxon>
        <taxon>Bacillati</taxon>
        <taxon>Actinomycetota</taxon>
        <taxon>Actinomycetes</taxon>
        <taxon>Jiangellales</taxon>
        <taxon>Jiangellaceae</taxon>
        <taxon>Jiangella</taxon>
    </lineage>
</organism>
<evidence type="ECO:0000259" key="5">
    <source>
        <dbReference type="PROSITE" id="PS50893"/>
    </source>
</evidence>
<dbReference type="Proteomes" id="UP000182977">
    <property type="component" value="Chromosome I"/>
</dbReference>
<gene>
    <name evidence="6" type="ORF">SAMN04488563_3453</name>
</gene>
<dbReference type="InterPro" id="IPR017871">
    <property type="entry name" value="ABC_transporter-like_CS"/>
</dbReference>
<keyword evidence="4 6" id="KW-0067">ATP-binding</keyword>
<dbReference type="InterPro" id="IPR003593">
    <property type="entry name" value="AAA+_ATPase"/>
</dbReference>
<dbReference type="PROSITE" id="PS50893">
    <property type="entry name" value="ABC_TRANSPORTER_2"/>
    <property type="match status" value="1"/>
</dbReference>
<reference evidence="7" key="1">
    <citation type="submission" date="2016-10" db="EMBL/GenBank/DDBJ databases">
        <authorList>
            <person name="Varghese N."/>
            <person name="Submissions S."/>
        </authorList>
    </citation>
    <scope>NUCLEOTIDE SEQUENCE [LARGE SCALE GENOMIC DNA]</scope>
    <source>
        <strain evidence="7">DSM 45079</strain>
    </source>
</reference>
<dbReference type="PANTHER" id="PTHR43776">
    <property type="entry name" value="TRANSPORT ATP-BINDING PROTEIN"/>
    <property type="match status" value="1"/>
</dbReference>
<keyword evidence="2" id="KW-0813">Transport</keyword>
<dbReference type="InterPro" id="IPR003439">
    <property type="entry name" value="ABC_transporter-like_ATP-bd"/>
</dbReference>
<dbReference type="EMBL" id="LT629791">
    <property type="protein sequence ID" value="SDU63990.1"/>
    <property type="molecule type" value="Genomic_DNA"/>
</dbReference>
<evidence type="ECO:0000256" key="3">
    <source>
        <dbReference type="ARBA" id="ARBA00022741"/>
    </source>
</evidence>
<evidence type="ECO:0000256" key="4">
    <source>
        <dbReference type="ARBA" id="ARBA00022840"/>
    </source>
</evidence>
<sequence length="274" mass="28972">MTAAAGLRITDLTVTYPGPRAGGLVGRRTPITAVDAVSLEVAPDETLALVGESGSGKSTIARAVVGLVAASAGSIDFDGASLLNLRPRDQWARRNIAMIFQDPRSALNPRLSAAASIGEAWEAHPDVAPEGVRRDQRRRRAAVVDLLAQVGLDPDVAGKRPTALSGGQCQRVSIARALALSPKLLICDEAVSALDVSVQAQVLQLLVGVREARSLSMLFITHDLGVVRQVADRVAVMRRGELVESADVHTLFTAPQHDYTQELLAAAVDLDVRS</sequence>
<keyword evidence="3" id="KW-0547">Nucleotide-binding</keyword>
<dbReference type="OrthoDB" id="5179589at2"/>
<dbReference type="InterPro" id="IPR050319">
    <property type="entry name" value="ABC_transp_ATP-bind"/>
</dbReference>